<dbReference type="Proteomes" id="UP000829447">
    <property type="component" value="Linkage Group LG24"/>
</dbReference>
<evidence type="ECO:0000313" key="2">
    <source>
        <dbReference type="Proteomes" id="UP000829447"/>
    </source>
</evidence>
<keyword evidence="2" id="KW-1185">Reference proteome</keyword>
<proteinExistence type="predicted"/>
<evidence type="ECO:0000313" key="1">
    <source>
        <dbReference type="EMBL" id="MCI4392838.1"/>
    </source>
</evidence>
<protein>
    <submittedName>
        <fullName evidence="1">Uncharacterized protein</fullName>
    </submittedName>
</protein>
<reference evidence="1 2" key="1">
    <citation type="journal article" date="2022" name="bioRxiv">
        <title>An ancient truncated duplication of the anti-Mullerian hormone receptor type 2 gene is a potential conserved master sex determinant in the Pangasiidae catfish family.</title>
        <authorList>
            <person name="Wen M."/>
            <person name="Pan Q."/>
            <person name="Jouanno E."/>
            <person name="Montfort J."/>
            <person name="Zahm M."/>
            <person name="Cabau C."/>
            <person name="Klopp C."/>
            <person name="Iampietro C."/>
            <person name="Roques C."/>
            <person name="Bouchez O."/>
            <person name="Castinel A."/>
            <person name="Donnadieu C."/>
            <person name="Parrinello H."/>
            <person name="Poncet C."/>
            <person name="Belmonte E."/>
            <person name="Gautier V."/>
            <person name="Avarre J.-C."/>
            <person name="Dugue R."/>
            <person name="Gustiano R."/>
            <person name="Ha T.T.T."/>
            <person name="Campet M."/>
            <person name="Sriphairoj K."/>
            <person name="Ribolli J."/>
            <person name="de Almeida F.L."/>
            <person name="Desvignes T."/>
            <person name="Postlethwait J.H."/>
            <person name="Bucao C.F."/>
            <person name="Robinson-Rechavi M."/>
            <person name="Bobe J."/>
            <person name="Herpin A."/>
            <person name="Guiguen Y."/>
        </authorList>
    </citation>
    <scope>NUCLEOTIDE SEQUENCE [LARGE SCALE GENOMIC DNA]</scope>
    <source>
        <strain evidence="1">YG-Dec2019</strain>
    </source>
</reference>
<comment type="caution">
    <text evidence="1">The sequence shown here is derived from an EMBL/GenBank/DDBJ whole genome shotgun (WGS) entry which is preliminary data.</text>
</comment>
<gene>
    <name evidence="1" type="ORF">PGIGA_G00150720</name>
</gene>
<organism evidence="1 2">
    <name type="scientific">Pangasianodon gigas</name>
    <name type="common">Mekong giant catfish</name>
    <name type="synonym">Pangasius gigas</name>
    <dbReference type="NCBI Taxonomy" id="30993"/>
    <lineage>
        <taxon>Eukaryota</taxon>
        <taxon>Metazoa</taxon>
        <taxon>Chordata</taxon>
        <taxon>Craniata</taxon>
        <taxon>Vertebrata</taxon>
        <taxon>Euteleostomi</taxon>
        <taxon>Actinopterygii</taxon>
        <taxon>Neopterygii</taxon>
        <taxon>Teleostei</taxon>
        <taxon>Ostariophysi</taxon>
        <taxon>Siluriformes</taxon>
        <taxon>Pangasiidae</taxon>
        <taxon>Pangasianodon</taxon>
    </lineage>
</organism>
<accession>A0ACC5XNZ3</accession>
<sequence length="1258" mass="144929">MQRRHSSNTDGMPPERNRSQTLGSESSLDEGGVFDCLKPESPTSPQQLFSGLVGVSASAVTSAPFQAAGLVLGSPPEVFIQMTTSSREEGSHRAENAAFLPRPAQHHHHHHHHHHFHQSGQHRSALLHSASSAERRGSRDDGGDEASAPAPALSELKAVVTWLQRGFPFILILLIKVCFQHKLGIAVCIGMASTFAFANSTLKHQVSLREERSIFVALWILVFLAGNIVYVYYTFSAEELHNRIIYVYRSSRQRDRDGKDVQQVRVIKDRDGRVLTSEESVQRRWKEYFEELMNEENEREKRVEGVTSVEQKVDKIRKDEVRKALKRMKSGKAVGPDDIPVEVWKCLGEAAVEFLTSLFNRVLEREKMPEEWRSSVLVPIFNNKGDVQSCGNYRGIKLMSHTMKLWERVVEARLRKIVEICERRYGFMPRKSTTDAIFALRILMEKYRDGQRELYCVFVDLEKAYDRVPREALWYCMRKSGVAEKYVRVVQDMYERSRTVVRCAVGQTEEFKVEVGLHQGSALSPFLFAMVMDLLSEEVRQESPYTMMFADDIVICSESREQVEENLERWWFALERRGTKVSRSKTEYMCVNEREGSGTVRLQGEEVKKVQEFKYLGSTVQSNGECGREVKKRVQAGWNGWRKVSGVLCDRKISAKLKGKVYKTVVRPAMLYGLETVALRKRQESELEVAELKMLRFSLGVTSESREQVEENLERWRFALESRGMKVSRSKTEYMCVNEREGSGTVRLQGEEVKKVQEFKYLGSTVQSNGKRGKEVKKRVQAGWNGWRMMSGVLCDRKISVGIKGKVYKTVVRPAMLYGLETVSLRKRQESELEVAELKMLRFSLGVTSESREQMEENLERWRFALERREMKVSRSKTEYMCVNEREGSGTVRLQGEEVKKVQEFKYLGSTVQSNGECGKEVKKRVQAGWNGWRKVLGVLCDRKISTRLKGKVYKTVVRPAMLYGLETVSLRKRQESELEVAELKMLRFSLGVTRLDRIRNEYIRGKAHVGRLGDKVREARLRWFGHVQRRESEYIGRRMLDMELPGRRRRGRPKRSLIFAKPNINSYDFFDLIWVVGITDFVLKYFTIAVKCLVLFLPKILLAFKSRGKLYLLIEEFSQLFRALVPIQMWYKYIMGEDPSSSYFLGAALIIIYSLCKSFDLCGRISGIRKAFVVLCSSQSYGMRASTQQCSEAGDVCAICQAEFREPIALLCQHVFCEDCLWLWFDRERTCPLCRAVVVETPRSWKDGTTSAHFQIY</sequence>
<dbReference type="EMBL" id="CM040477">
    <property type="protein sequence ID" value="MCI4392838.1"/>
    <property type="molecule type" value="Genomic_DNA"/>
</dbReference>
<name>A0ACC5XNZ3_PANGG</name>